<dbReference type="InterPro" id="IPR009560">
    <property type="entry name" value="DUF1176"/>
</dbReference>
<evidence type="ECO:0000256" key="1">
    <source>
        <dbReference type="SAM" id="SignalP"/>
    </source>
</evidence>
<feature type="chain" id="PRO_5011980371" description="DUF1176 domain-containing protein" evidence="1">
    <location>
        <begin position="19"/>
        <end position="331"/>
    </location>
</feature>
<reference evidence="3" key="1">
    <citation type="submission" date="2016-11" db="EMBL/GenBank/DDBJ databases">
        <authorList>
            <person name="Varghese N."/>
            <person name="Submissions S."/>
        </authorList>
    </citation>
    <scope>NUCLEOTIDE SEQUENCE [LARGE SCALE GENOMIC DNA]</scope>
    <source>
        <strain evidence="3">Sac-22</strain>
    </source>
</reference>
<dbReference type="EMBL" id="FRCX01000020">
    <property type="protein sequence ID" value="SHN44092.1"/>
    <property type="molecule type" value="Genomic_DNA"/>
</dbReference>
<dbReference type="AlphaFoldDB" id="A0A1M7RD66"/>
<dbReference type="OrthoDB" id="6183301at2"/>
<gene>
    <name evidence="2" type="ORF">SAMN05192549_12025</name>
</gene>
<organism evidence="2 3">
    <name type="scientific">Duganella sacchari</name>
    <dbReference type="NCBI Taxonomy" id="551987"/>
    <lineage>
        <taxon>Bacteria</taxon>
        <taxon>Pseudomonadati</taxon>
        <taxon>Pseudomonadota</taxon>
        <taxon>Betaproteobacteria</taxon>
        <taxon>Burkholderiales</taxon>
        <taxon>Oxalobacteraceae</taxon>
        <taxon>Telluria group</taxon>
        <taxon>Duganella</taxon>
    </lineage>
</organism>
<keyword evidence="1" id="KW-0732">Signal</keyword>
<protein>
    <recommendedName>
        <fullName evidence="4">DUF1176 domain-containing protein</fullName>
    </recommendedName>
</protein>
<dbReference type="Pfam" id="PF06674">
    <property type="entry name" value="DUF1176"/>
    <property type="match status" value="1"/>
</dbReference>
<evidence type="ECO:0000313" key="3">
    <source>
        <dbReference type="Proteomes" id="UP000184339"/>
    </source>
</evidence>
<name>A0A1M7RD66_9BURK</name>
<keyword evidence="3" id="KW-1185">Reference proteome</keyword>
<evidence type="ECO:0008006" key="4">
    <source>
        <dbReference type="Google" id="ProtNLM"/>
    </source>
</evidence>
<sequence length="331" mass="35488">MKALLLALGALTSLGASAQQFSYGDWAVSCDNTRHCEAVGYQREDAELPVTMWLARDAGGNAPVTVRIDAQSEQDGTGPYSIRVGKVAVSGIKQDGTLSAEQIARLLPAMKEADSAIVTDTKHQWELSLAGMKAALLKIDDLQGRVLTVTALARPGLKPASAVPAALPAPVLRAAPVLASRDSDQKLLPAILKVLRDADCDADAPNADERRNSEIYRLSASEVLVFRECTRGAYQASYGIWRVSDKSPYKAVRVVLPTVSGGQPDDMLIEPSFDKGVLSSFAKGRGLADCGSFDQWLWTADGFKLLESSEGPICRGMPGGGFMLRRWTAKH</sequence>
<dbReference type="STRING" id="551987.SAMN05192549_12025"/>
<accession>A0A1M7RD66</accession>
<evidence type="ECO:0000313" key="2">
    <source>
        <dbReference type="EMBL" id="SHN44092.1"/>
    </source>
</evidence>
<dbReference type="RefSeq" id="WP_072790298.1">
    <property type="nucleotide sequence ID" value="NZ_FRCX01000020.1"/>
</dbReference>
<dbReference type="Proteomes" id="UP000184339">
    <property type="component" value="Unassembled WGS sequence"/>
</dbReference>
<proteinExistence type="predicted"/>
<feature type="signal peptide" evidence="1">
    <location>
        <begin position="1"/>
        <end position="18"/>
    </location>
</feature>